<comment type="caution">
    <text evidence="1">The sequence shown here is derived from an EMBL/GenBank/DDBJ whole genome shotgun (WGS) entry which is preliminary data.</text>
</comment>
<evidence type="ECO:0000313" key="2">
    <source>
        <dbReference type="Proteomes" id="UP001060215"/>
    </source>
</evidence>
<proteinExistence type="predicted"/>
<organism evidence="1 2">
    <name type="scientific">Camellia lanceoleosa</name>
    <dbReference type="NCBI Taxonomy" id="1840588"/>
    <lineage>
        <taxon>Eukaryota</taxon>
        <taxon>Viridiplantae</taxon>
        <taxon>Streptophyta</taxon>
        <taxon>Embryophyta</taxon>
        <taxon>Tracheophyta</taxon>
        <taxon>Spermatophyta</taxon>
        <taxon>Magnoliopsida</taxon>
        <taxon>eudicotyledons</taxon>
        <taxon>Gunneridae</taxon>
        <taxon>Pentapetalae</taxon>
        <taxon>asterids</taxon>
        <taxon>Ericales</taxon>
        <taxon>Theaceae</taxon>
        <taxon>Camellia</taxon>
    </lineage>
</organism>
<name>A0ACC0GCP5_9ERIC</name>
<dbReference type="EMBL" id="CM045767">
    <property type="protein sequence ID" value="KAI7998358.1"/>
    <property type="molecule type" value="Genomic_DNA"/>
</dbReference>
<evidence type="ECO:0000313" key="1">
    <source>
        <dbReference type="EMBL" id="KAI7998358.1"/>
    </source>
</evidence>
<sequence>MEMEEGGRDPWLAESRVPELSNSETDELAKTGAVLHPCASSININSLIWNMYFRDLLPRLVKPGDDGNSGSTAVYDTICLQGNHTCKS</sequence>
<dbReference type="Proteomes" id="UP001060215">
    <property type="component" value="Chromosome 10"/>
</dbReference>
<gene>
    <name evidence="1" type="ORF">LOK49_LG10G00386</name>
</gene>
<protein>
    <submittedName>
        <fullName evidence="1">Uncharacterized protein</fullName>
    </submittedName>
</protein>
<reference evidence="1 2" key="1">
    <citation type="journal article" date="2022" name="Plant J.">
        <title>Chromosome-level genome of Camellia lanceoleosa provides a valuable resource for understanding genome evolution and self-incompatibility.</title>
        <authorList>
            <person name="Gong W."/>
            <person name="Xiao S."/>
            <person name="Wang L."/>
            <person name="Liao Z."/>
            <person name="Chang Y."/>
            <person name="Mo W."/>
            <person name="Hu G."/>
            <person name="Li W."/>
            <person name="Zhao G."/>
            <person name="Zhu H."/>
            <person name="Hu X."/>
            <person name="Ji K."/>
            <person name="Xiang X."/>
            <person name="Song Q."/>
            <person name="Yuan D."/>
            <person name="Jin S."/>
            <person name="Zhang L."/>
        </authorList>
    </citation>
    <scope>NUCLEOTIDE SEQUENCE [LARGE SCALE GENOMIC DNA]</scope>
    <source>
        <strain evidence="1">SQ_2022a</strain>
    </source>
</reference>
<keyword evidence="2" id="KW-1185">Reference proteome</keyword>
<accession>A0ACC0GCP5</accession>